<protein>
    <recommendedName>
        <fullName evidence="4">DUF2145 domain-containing protein</fullName>
    </recommendedName>
</protein>
<feature type="chain" id="PRO_5003020743" description="DUF2145 domain-containing protein" evidence="1">
    <location>
        <begin position="20"/>
        <end position="254"/>
    </location>
</feature>
<proteinExistence type="predicted"/>
<accession>D1AG28</accession>
<gene>
    <name evidence="2" type="ordered locus">Sterm_3820</name>
</gene>
<dbReference type="EMBL" id="CP001739">
    <property type="protein sequence ID" value="ACZ10654.1"/>
    <property type="molecule type" value="Genomic_DNA"/>
</dbReference>
<reference evidence="2 3" key="2">
    <citation type="journal article" date="2010" name="Stand. Genomic Sci.">
        <title>Complete genome sequence of Sebaldella termitidis type strain (NCTC 11300).</title>
        <authorList>
            <person name="Harmon-Smith M."/>
            <person name="Celia L."/>
            <person name="Chertkov O."/>
            <person name="Lapidus A."/>
            <person name="Copeland A."/>
            <person name="Glavina Del Rio T."/>
            <person name="Nolan M."/>
            <person name="Lucas S."/>
            <person name="Tice H."/>
            <person name="Cheng J.F."/>
            <person name="Han C."/>
            <person name="Detter J.C."/>
            <person name="Bruce D."/>
            <person name="Goodwin L."/>
            <person name="Pitluck S."/>
            <person name="Pati A."/>
            <person name="Liolios K."/>
            <person name="Ivanova N."/>
            <person name="Mavromatis K."/>
            <person name="Mikhailova N."/>
            <person name="Chen A."/>
            <person name="Palaniappan K."/>
            <person name="Land M."/>
            <person name="Hauser L."/>
            <person name="Chang Y.J."/>
            <person name="Jeffries C.D."/>
            <person name="Brettin T."/>
            <person name="Goker M."/>
            <person name="Beck B."/>
            <person name="Bristow J."/>
            <person name="Eisen J.A."/>
            <person name="Markowitz V."/>
            <person name="Hugenholtz P."/>
            <person name="Kyrpides N.C."/>
            <person name="Klenk H.P."/>
            <person name="Chen F."/>
        </authorList>
    </citation>
    <scope>NUCLEOTIDE SEQUENCE [LARGE SCALE GENOMIC DNA]</scope>
    <source>
        <strain evidence="3">ATCC 33386 / NCTC 11300</strain>
    </source>
</reference>
<dbReference type="STRING" id="526218.Sterm_3820"/>
<keyword evidence="3" id="KW-1185">Reference proteome</keyword>
<dbReference type="HOGENOM" id="CLU_1093689_0_0_0"/>
<feature type="signal peptide" evidence="1">
    <location>
        <begin position="1"/>
        <end position="19"/>
    </location>
</feature>
<evidence type="ECO:0000313" key="3">
    <source>
        <dbReference type="Proteomes" id="UP000000845"/>
    </source>
</evidence>
<organism evidence="2 3">
    <name type="scientific">Sebaldella termitidis (strain ATCC 33386 / NCTC 11300)</name>
    <dbReference type="NCBI Taxonomy" id="526218"/>
    <lineage>
        <taxon>Bacteria</taxon>
        <taxon>Fusobacteriati</taxon>
        <taxon>Fusobacteriota</taxon>
        <taxon>Fusobacteriia</taxon>
        <taxon>Fusobacteriales</taxon>
        <taxon>Leptotrichiaceae</taxon>
        <taxon>Sebaldella</taxon>
    </lineage>
</organism>
<keyword evidence="1" id="KW-0732">Signal</keyword>
<sequence length="254" mass="29095">MKRVLFLFMVCVIPLFSVGSVCKTEPKSKEEAIKVFDLTGKVIDFLESNNAELAFVARKNKENHGISYTHLGMAWKDDKGKWVVTNLLQNCENSDELGTYDDGMALFFAPVSIYDSLVLIPSMETQTELKEAIKNKEIEKFKGDVYSINANAWSDKYQNCVQYVLEAYVYVKSGKKVKTRRDAINWTKVKGFRPQKIKVNLLERTLGPLVARNVHFDDHKDRKKPDEIEVATAETVMQFVQKLEPESTLIEIKE</sequence>
<name>D1AG28_SEBTE</name>
<dbReference type="KEGG" id="str:Sterm_3820"/>
<evidence type="ECO:0000313" key="2">
    <source>
        <dbReference type="EMBL" id="ACZ10654.1"/>
    </source>
</evidence>
<reference evidence="3" key="1">
    <citation type="submission" date="2009-09" db="EMBL/GenBank/DDBJ databases">
        <title>The complete chromosome of Sebaldella termitidis ATCC 33386.</title>
        <authorList>
            <consortium name="US DOE Joint Genome Institute (JGI-PGF)"/>
            <person name="Lucas S."/>
            <person name="Copeland A."/>
            <person name="Lapidus A."/>
            <person name="Glavina del Rio T."/>
            <person name="Dalin E."/>
            <person name="Tice H."/>
            <person name="Bruce D."/>
            <person name="Goodwin L."/>
            <person name="Pitluck S."/>
            <person name="Kyrpides N."/>
            <person name="Mavromatis K."/>
            <person name="Ivanova N."/>
            <person name="Mikhailova N."/>
            <person name="Sims D."/>
            <person name="Meincke L."/>
            <person name="Brettin T."/>
            <person name="Detter J.C."/>
            <person name="Han C."/>
            <person name="Larimer F."/>
            <person name="Land M."/>
            <person name="Hauser L."/>
            <person name="Markowitz V."/>
            <person name="Cheng J.F."/>
            <person name="Hugenholtz P."/>
            <person name="Woyke T."/>
            <person name="Wu D."/>
            <person name="Eisen J.A."/>
        </authorList>
    </citation>
    <scope>NUCLEOTIDE SEQUENCE [LARGE SCALE GENOMIC DNA]</scope>
    <source>
        <strain evidence="3">ATCC 33386 / NCTC 11300</strain>
    </source>
</reference>
<dbReference type="AlphaFoldDB" id="D1AG28"/>
<dbReference type="eggNOG" id="COG4727">
    <property type="taxonomic scope" value="Bacteria"/>
</dbReference>
<dbReference type="Proteomes" id="UP000000845">
    <property type="component" value="Chromosome"/>
</dbReference>
<dbReference type="InterPro" id="IPR014547">
    <property type="entry name" value="UCP028477"/>
</dbReference>
<dbReference type="RefSeq" id="WP_012863234.1">
    <property type="nucleotide sequence ID" value="NC_013517.1"/>
</dbReference>
<dbReference type="Pfam" id="PF09916">
    <property type="entry name" value="DUF2145"/>
    <property type="match status" value="1"/>
</dbReference>
<evidence type="ECO:0000256" key="1">
    <source>
        <dbReference type="SAM" id="SignalP"/>
    </source>
</evidence>
<evidence type="ECO:0008006" key="4">
    <source>
        <dbReference type="Google" id="ProtNLM"/>
    </source>
</evidence>